<sequence>MSTWPGTAFRARMRAGELALGSNLRISRSAEAGPILAACGFHWAMIDFEHSPASPHLAHDIAFSAIRAGILPLARPSSHDPHEIAGLLTNGALGLVVPHVDTPEQAATVTRAARFAPRGSLSVPGTLAHFGYDKGLAEACLIFNEEVVVTVMIESRTAIENVEAIAAVPGVDGLFIGGSDLLWDLGLPGRYDAPELLDAVERTCAAAARNGLFAGMGGPKDEGPWHGFLRAGMRMILTENDVTLMMRGARDRRAFFEGVLSARTAARA</sequence>
<dbReference type="PANTHER" id="PTHR30502">
    <property type="entry name" value="2-KETO-3-DEOXY-L-RHAMNONATE ALDOLASE"/>
    <property type="match status" value="1"/>
</dbReference>
<reference evidence="5" key="1">
    <citation type="submission" date="2021-03" db="EMBL/GenBank/DDBJ databases">
        <authorList>
            <person name="So Y."/>
        </authorList>
    </citation>
    <scope>NUCLEOTIDE SEQUENCE</scope>
    <source>
        <strain evidence="5">SG15</strain>
    </source>
</reference>
<feature type="domain" description="HpcH/HpaI aldolase/citrate lyase" evidence="4">
    <location>
        <begin position="35"/>
        <end position="212"/>
    </location>
</feature>
<dbReference type="InterPro" id="IPR050251">
    <property type="entry name" value="HpcH-HpaI_aldolase"/>
</dbReference>
<dbReference type="InterPro" id="IPR005000">
    <property type="entry name" value="Aldolase/citrate-lyase_domain"/>
</dbReference>
<dbReference type="InterPro" id="IPR015813">
    <property type="entry name" value="Pyrv/PenolPyrv_kinase-like_dom"/>
</dbReference>
<dbReference type="GO" id="GO:0005737">
    <property type="term" value="C:cytoplasm"/>
    <property type="evidence" value="ECO:0007669"/>
    <property type="project" value="TreeGrafter"/>
</dbReference>
<protein>
    <recommendedName>
        <fullName evidence="4">HpcH/HpaI aldolase/citrate lyase domain-containing protein</fullName>
    </recommendedName>
</protein>
<comment type="similarity">
    <text evidence="1">Belongs to the HpcH/HpaI aldolase family.</text>
</comment>
<dbReference type="Gene3D" id="3.20.20.60">
    <property type="entry name" value="Phosphoenolpyruvate-binding domains"/>
    <property type="match status" value="1"/>
</dbReference>
<evidence type="ECO:0000313" key="5">
    <source>
        <dbReference type="EMBL" id="MBP0496331.1"/>
    </source>
</evidence>
<evidence type="ECO:0000313" key="6">
    <source>
        <dbReference type="Proteomes" id="UP000677537"/>
    </source>
</evidence>
<evidence type="ECO:0000256" key="3">
    <source>
        <dbReference type="ARBA" id="ARBA00023239"/>
    </source>
</evidence>
<dbReference type="PANTHER" id="PTHR30502:SF0">
    <property type="entry name" value="PHOSPHOENOLPYRUVATE CARBOXYLASE FAMILY PROTEIN"/>
    <property type="match status" value="1"/>
</dbReference>
<dbReference type="AlphaFoldDB" id="A0A940S776"/>
<keyword evidence="3" id="KW-0456">Lyase</keyword>
<evidence type="ECO:0000256" key="1">
    <source>
        <dbReference type="ARBA" id="ARBA00005568"/>
    </source>
</evidence>
<dbReference type="SUPFAM" id="SSF51621">
    <property type="entry name" value="Phosphoenolpyruvate/pyruvate domain"/>
    <property type="match status" value="1"/>
</dbReference>
<keyword evidence="6" id="KW-1185">Reference proteome</keyword>
<organism evidence="5 6">
    <name type="scientific">Roseomonas indoligenes</name>
    <dbReference type="NCBI Taxonomy" id="2820811"/>
    <lineage>
        <taxon>Bacteria</taxon>
        <taxon>Pseudomonadati</taxon>
        <taxon>Pseudomonadota</taxon>
        <taxon>Alphaproteobacteria</taxon>
        <taxon>Acetobacterales</taxon>
        <taxon>Roseomonadaceae</taxon>
        <taxon>Roseomonas</taxon>
    </lineage>
</organism>
<dbReference type="GO" id="GO:0046872">
    <property type="term" value="F:metal ion binding"/>
    <property type="evidence" value="ECO:0007669"/>
    <property type="project" value="UniProtKB-KW"/>
</dbReference>
<dbReference type="Proteomes" id="UP000677537">
    <property type="component" value="Unassembled WGS sequence"/>
</dbReference>
<dbReference type="EMBL" id="JAGIZA010000034">
    <property type="protein sequence ID" value="MBP0496331.1"/>
    <property type="molecule type" value="Genomic_DNA"/>
</dbReference>
<dbReference type="RefSeq" id="WP_209377122.1">
    <property type="nucleotide sequence ID" value="NZ_JAGIZA010000034.1"/>
</dbReference>
<dbReference type="Pfam" id="PF03328">
    <property type="entry name" value="HpcH_HpaI"/>
    <property type="match status" value="1"/>
</dbReference>
<accession>A0A940S776</accession>
<dbReference type="GO" id="GO:0016832">
    <property type="term" value="F:aldehyde-lyase activity"/>
    <property type="evidence" value="ECO:0007669"/>
    <property type="project" value="TreeGrafter"/>
</dbReference>
<name>A0A940S776_9PROT</name>
<comment type="caution">
    <text evidence="5">The sequence shown here is derived from an EMBL/GenBank/DDBJ whole genome shotgun (WGS) entry which is preliminary data.</text>
</comment>
<proteinExistence type="inferred from homology"/>
<evidence type="ECO:0000259" key="4">
    <source>
        <dbReference type="Pfam" id="PF03328"/>
    </source>
</evidence>
<gene>
    <name evidence="5" type="ORF">J5Y10_26355</name>
</gene>
<evidence type="ECO:0000256" key="2">
    <source>
        <dbReference type="ARBA" id="ARBA00022723"/>
    </source>
</evidence>
<keyword evidence="2" id="KW-0479">Metal-binding</keyword>
<dbReference type="InterPro" id="IPR040442">
    <property type="entry name" value="Pyrv_kinase-like_dom_sf"/>
</dbReference>